<evidence type="ECO:0000259" key="1">
    <source>
        <dbReference type="PROSITE" id="PS50164"/>
    </source>
</evidence>
<reference evidence="2 3" key="1">
    <citation type="submission" date="2022-10" db="EMBL/GenBank/DDBJ databases">
        <title>Pararhodobacter sp. nov., isolated from marine algae.</title>
        <authorList>
            <person name="Choi B.J."/>
            <person name="Kim J.M."/>
            <person name="Lee J.K."/>
            <person name="Choi D.G."/>
            <person name="Jeon C.O."/>
        </authorList>
    </citation>
    <scope>NUCLEOTIDE SEQUENCE [LARGE SCALE GENOMIC DNA]</scope>
    <source>
        <strain evidence="2 3">ZQ420</strain>
    </source>
</reference>
<name>A0ABT3H3Y6_9RHOB</name>
<feature type="domain" description="GIY-YIG" evidence="1">
    <location>
        <begin position="204"/>
        <end position="291"/>
    </location>
</feature>
<gene>
    <name evidence="2" type="ORF">OKW52_19925</name>
</gene>
<comment type="caution">
    <text evidence="2">The sequence shown here is derived from an EMBL/GenBank/DDBJ whole genome shotgun (WGS) entry which is preliminary data.</text>
</comment>
<sequence length="293" mass="33049">MDFRHLLQGLDVPLTGIALCLHKPPTRRERDALALMIDSAPALFEAYQATHARSPQATLQARRIMASFLMRSPGELVFVGLYRQNGWTERTADELENDPLLRQVDDLTGGHVRTTADTSAGDQPGRACFDLVPMPELAELKGRLVVRDPGSRAYMRLAETTPLEILEIARTPDLSPPMPDWRDLTLHTPTLRILPTRWAEQLRQWRGIYLIVDETDGARYVGAAYGEENLLGRWRAHVAHEIGVTAKLSRRNPASFRFSILDLLSPAATIDEVTRAEQQWMVRLHSRQYGLNA</sequence>
<evidence type="ECO:0000313" key="3">
    <source>
        <dbReference type="Proteomes" id="UP001208938"/>
    </source>
</evidence>
<dbReference type="Proteomes" id="UP001208938">
    <property type="component" value="Unassembled WGS sequence"/>
</dbReference>
<proteinExistence type="predicted"/>
<organism evidence="2 3">
    <name type="scientific">Pararhodobacter zhoushanensis</name>
    <dbReference type="NCBI Taxonomy" id="2479545"/>
    <lineage>
        <taxon>Bacteria</taxon>
        <taxon>Pseudomonadati</taxon>
        <taxon>Pseudomonadota</taxon>
        <taxon>Alphaproteobacteria</taxon>
        <taxon>Rhodobacterales</taxon>
        <taxon>Paracoccaceae</taxon>
        <taxon>Pararhodobacter</taxon>
    </lineage>
</organism>
<dbReference type="Gene3D" id="3.40.1440.10">
    <property type="entry name" value="GIY-YIG endonuclease"/>
    <property type="match status" value="1"/>
</dbReference>
<dbReference type="PROSITE" id="PS50164">
    <property type="entry name" value="GIY_YIG"/>
    <property type="match status" value="1"/>
</dbReference>
<dbReference type="InterPro" id="IPR000305">
    <property type="entry name" value="GIY-YIG_endonuc"/>
</dbReference>
<keyword evidence="3" id="KW-1185">Reference proteome</keyword>
<evidence type="ECO:0000313" key="2">
    <source>
        <dbReference type="EMBL" id="MCW1934458.1"/>
    </source>
</evidence>
<dbReference type="CDD" id="cd10446">
    <property type="entry name" value="GIY-YIG_unchar_1"/>
    <property type="match status" value="1"/>
</dbReference>
<dbReference type="EMBL" id="JAPDFL010000001">
    <property type="protein sequence ID" value="MCW1934458.1"/>
    <property type="molecule type" value="Genomic_DNA"/>
</dbReference>
<accession>A0ABT3H3Y6</accession>
<dbReference type="InterPro" id="IPR035901">
    <property type="entry name" value="GIY-YIG_endonuc_sf"/>
</dbReference>
<dbReference type="RefSeq" id="WP_264507252.1">
    <property type="nucleotide sequence ID" value="NZ_JAPDFL010000001.1"/>
</dbReference>
<dbReference type="SUPFAM" id="SSF82771">
    <property type="entry name" value="GIY-YIG endonuclease"/>
    <property type="match status" value="1"/>
</dbReference>
<protein>
    <submittedName>
        <fullName evidence="2">GIY-YIG nuclease family protein</fullName>
    </submittedName>
</protein>